<keyword evidence="2" id="KW-1185">Reference proteome</keyword>
<gene>
    <name evidence="1" type="ORF">H0264_22025</name>
</gene>
<dbReference type="Proteomes" id="UP000515512">
    <property type="component" value="Chromosome"/>
</dbReference>
<accession>A0A7D6VAD7</accession>
<evidence type="ECO:0008006" key="3">
    <source>
        <dbReference type="Google" id="ProtNLM"/>
    </source>
</evidence>
<evidence type="ECO:0000313" key="1">
    <source>
        <dbReference type="EMBL" id="QLY28077.1"/>
    </source>
</evidence>
<reference evidence="1 2" key="1">
    <citation type="submission" date="2020-07" db="EMBL/GenBank/DDBJ databases">
        <authorList>
            <person name="Zhuang K."/>
            <person name="Ran Y."/>
        </authorList>
    </citation>
    <scope>NUCLEOTIDE SEQUENCE [LARGE SCALE GENOMIC DNA]</scope>
    <source>
        <strain evidence="1 2">WCH-YHL-001</strain>
    </source>
</reference>
<name>A0A7D6VAD7_9NOCA</name>
<organism evidence="1 2">
    <name type="scientific">Nocardia huaxiensis</name>
    <dbReference type="NCBI Taxonomy" id="2755382"/>
    <lineage>
        <taxon>Bacteria</taxon>
        <taxon>Bacillati</taxon>
        <taxon>Actinomycetota</taxon>
        <taxon>Actinomycetes</taxon>
        <taxon>Mycobacteriales</taxon>
        <taxon>Nocardiaceae</taxon>
        <taxon>Nocardia</taxon>
    </lineage>
</organism>
<proteinExistence type="predicted"/>
<sequence length="157" mass="17169">MQRHTAQLHPFSLSEFSRILFEASGTPVRIASSTTLPPSVAGRWVRTDGGDLIEYDAALPTIARINTVLHEAGHILHGHTAVELRMDTGLALCSVIGPRALANFARGRYRSSFDLGVEREAEAFARRTLRTILWSDGGTSESAKVLTALGFPRTRIE</sequence>
<dbReference type="RefSeq" id="WP_181579285.1">
    <property type="nucleotide sequence ID" value="NZ_CP059399.1"/>
</dbReference>
<dbReference type="AlphaFoldDB" id="A0A7D6VAD7"/>
<protein>
    <recommendedName>
        <fullName evidence="3">IrrE N-terminal-like domain-containing protein</fullName>
    </recommendedName>
</protein>
<dbReference type="KEGG" id="nhu:H0264_22025"/>
<evidence type="ECO:0000313" key="2">
    <source>
        <dbReference type="Proteomes" id="UP000515512"/>
    </source>
</evidence>
<dbReference type="EMBL" id="CP059399">
    <property type="protein sequence ID" value="QLY28077.1"/>
    <property type="molecule type" value="Genomic_DNA"/>
</dbReference>